<dbReference type="AlphaFoldDB" id="A0A1D1UIF3"/>
<reference evidence="2 3" key="1">
    <citation type="journal article" date="2016" name="Nat. Commun.">
        <title>Extremotolerant tardigrade genome and improved radiotolerance of human cultured cells by tardigrade-unique protein.</title>
        <authorList>
            <person name="Hashimoto T."/>
            <person name="Horikawa D.D."/>
            <person name="Saito Y."/>
            <person name="Kuwahara H."/>
            <person name="Kozuka-Hata H."/>
            <person name="Shin-I T."/>
            <person name="Minakuchi Y."/>
            <person name="Ohishi K."/>
            <person name="Motoyama A."/>
            <person name="Aizu T."/>
            <person name="Enomoto A."/>
            <person name="Kondo K."/>
            <person name="Tanaka S."/>
            <person name="Hara Y."/>
            <person name="Koshikawa S."/>
            <person name="Sagara H."/>
            <person name="Miura T."/>
            <person name="Yokobori S."/>
            <person name="Miyagawa K."/>
            <person name="Suzuki Y."/>
            <person name="Kubo T."/>
            <person name="Oyama M."/>
            <person name="Kohara Y."/>
            <person name="Fujiyama A."/>
            <person name="Arakawa K."/>
            <person name="Katayama T."/>
            <person name="Toyoda A."/>
            <person name="Kunieda T."/>
        </authorList>
    </citation>
    <scope>NUCLEOTIDE SEQUENCE [LARGE SCALE GENOMIC DNA]</scope>
    <source>
        <strain evidence="2 3">YOKOZUNA-1</strain>
    </source>
</reference>
<protein>
    <submittedName>
        <fullName evidence="2">Uncharacterized protein</fullName>
    </submittedName>
</protein>
<evidence type="ECO:0000256" key="1">
    <source>
        <dbReference type="SAM" id="MobiDB-lite"/>
    </source>
</evidence>
<evidence type="ECO:0000313" key="3">
    <source>
        <dbReference type="Proteomes" id="UP000186922"/>
    </source>
</evidence>
<feature type="compositionally biased region" description="Acidic residues" evidence="1">
    <location>
        <begin position="1"/>
        <end position="14"/>
    </location>
</feature>
<gene>
    <name evidence="2" type="primary">RvY_00903-1</name>
    <name evidence="2" type="synonym">RvY_00903.1</name>
    <name evidence="2" type="ORF">RvY_00903</name>
</gene>
<keyword evidence="3" id="KW-1185">Reference proteome</keyword>
<feature type="region of interest" description="Disordered" evidence="1">
    <location>
        <begin position="1"/>
        <end position="28"/>
    </location>
</feature>
<organism evidence="2 3">
    <name type="scientific">Ramazzottius varieornatus</name>
    <name type="common">Water bear</name>
    <name type="synonym">Tardigrade</name>
    <dbReference type="NCBI Taxonomy" id="947166"/>
    <lineage>
        <taxon>Eukaryota</taxon>
        <taxon>Metazoa</taxon>
        <taxon>Ecdysozoa</taxon>
        <taxon>Tardigrada</taxon>
        <taxon>Eutardigrada</taxon>
        <taxon>Parachela</taxon>
        <taxon>Hypsibioidea</taxon>
        <taxon>Ramazzottiidae</taxon>
        <taxon>Ramazzottius</taxon>
    </lineage>
</organism>
<sequence>MDMPDADPEDDDEDGQSHTQDIENRPTMIHSCASECPWPLTLASNSFLRLRVITSKLPDSRTAL</sequence>
<dbReference type="Proteomes" id="UP000186922">
    <property type="component" value="Unassembled WGS sequence"/>
</dbReference>
<comment type="caution">
    <text evidence="2">The sequence shown here is derived from an EMBL/GenBank/DDBJ whole genome shotgun (WGS) entry which is preliminary data.</text>
</comment>
<proteinExistence type="predicted"/>
<name>A0A1D1UIF3_RAMVA</name>
<dbReference type="EMBL" id="BDGG01000001">
    <property type="protein sequence ID" value="GAU88155.1"/>
    <property type="molecule type" value="Genomic_DNA"/>
</dbReference>
<accession>A0A1D1UIF3</accession>
<evidence type="ECO:0000313" key="2">
    <source>
        <dbReference type="EMBL" id="GAU88155.1"/>
    </source>
</evidence>